<dbReference type="EMBL" id="REGN01010854">
    <property type="protein sequence ID" value="RMZ98302.1"/>
    <property type="molecule type" value="Genomic_DNA"/>
</dbReference>
<evidence type="ECO:0000313" key="1">
    <source>
        <dbReference type="EMBL" id="RMZ98302.1"/>
    </source>
</evidence>
<reference evidence="1 2" key="1">
    <citation type="journal article" date="2018" name="Sci. Rep.">
        <title>Genomic signatures of local adaptation to the degree of environmental predictability in rotifers.</title>
        <authorList>
            <person name="Franch-Gras L."/>
            <person name="Hahn C."/>
            <person name="Garcia-Roger E.M."/>
            <person name="Carmona M.J."/>
            <person name="Serra M."/>
            <person name="Gomez A."/>
        </authorList>
    </citation>
    <scope>NUCLEOTIDE SEQUENCE [LARGE SCALE GENOMIC DNA]</scope>
    <source>
        <strain evidence="1">HYR1</strain>
    </source>
</reference>
<gene>
    <name evidence="1" type="ORF">BpHYR1_027628</name>
</gene>
<name>A0A3M7PGW4_BRAPC</name>
<protein>
    <submittedName>
        <fullName evidence="1">Uncharacterized protein</fullName>
    </submittedName>
</protein>
<comment type="caution">
    <text evidence="1">The sequence shown here is derived from an EMBL/GenBank/DDBJ whole genome shotgun (WGS) entry which is preliminary data.</text>
</comment>
<accession>A0A3M7PGW4</accession>
<organism evidence="1 2">
    <name type="scientific">Brachionus plicatilis</name>
    <name type="common">Marine rotifer</name>
    <name type="synonym">Brachionus muelleri</name>
    <dbReference type="NCBI Taxonomy" id="10195"/>
    <lineage>
        <taxon>Eukaryota</taxon>
        <taxon>Metazoa</taxon>
        <taxon>Spiralia</taxon>
        <taxon>Gnathifera</taxon>
        <taxon>Rotifera</taxon>
        <taxon>Eurotatoria</taxon>
        <taxon>Monogononta</taxon>
        <taxon>Pseudotrocha</taxon>
        <taxon>Ploima</taxon>
        <taxon>Brachionidae</taxon>
        <taxon>Brachionus</taxon>
    </lineage>
</organism>
<dbReference type="Proteomes" id="UP000276133">
    <property type="component" value="Unassembled WGS sequence"/>
</dbReference>
<keyword evidence="2" id="KW-1185">Reference proteome</keyword>
<proteinExistence type="predicted"/>
<sequence length="97" mass="11327">MKYLTTKQKKFSRCSHEESKKFISIAKNFIKDYSCQKNFCEKSTDADSPTPIPVKKSLQIFDFNVLSETLGSNYSISQEMSEYNSYRIEDDIDLLFI</sequence>
<evidence type="ECO:0000313" key="2">
    <source>
        <dbReference type="Proteomes" id="UP000276133"/>
    </source>
</evidence>
<dbReference type="AlphaFoldDB" id="A0A3M7PGW4"/>